<evidence type="ECO:0000256" key="1">
    <source>
        <dbReference type="SAM" id="MobiDB-lite"/>
    </source>
</evidence>
<dbReference type="SUPFAM" id="SSF56112">
    <property type="entry name" value="Protein kinase-like (PK-like)"/>
    <property type="match status" value="1"/>
</dbReference>
<feature type="domain" description="Protein kinase" evidence="2">
    <location>
        <begin position="1"/>
        <end position="257"/>
    </location>
</feature>
<feature type="region of interest" description="Disordered" evidence="1">
    <location>
        <begin position="279"/>
        <end position="332"/>
    </location>
</feature>
<comment type="caution">
    <text evidence="3">The sequence shown here is derived from an EMBL/GenBank/DDBJ whole genome shotgun (WGS) entry which is preliminary data.</text>
</comment>
<dbReference type="InterPro" id="IPR050235">
    <property type="entry name" value="CK1_Ser-Thr_kinase"/>
</dbReference>
<dbReference type="PANTHER" id="PTHR11909">
    <property type="entry name" value="CASEIN KINASE-RELATED"/>
    <property type="match status" value="1"/>
</dbReference>
<accession>A0AAN8F5R6</accession>
<gene>
    <name evidence="3" type="ORF">GCK32_013907</name>
</gene>
<dbReference type="InterPro" id="IPR000719">
    <property type="entry name" value="Prot_kinase_dom"/>
</dbReference>
<dbReference type="Gene3D" id="1.10.510.10">
    <property type="entry name" value="Transferase(Phosphotransferase) domain 1"/>
    <property type="match status" value="1"/>
</dbReference>
<evidence type="ECO:0000259" key="2">
    <source>
        <dbReference type="PROSITE" id="PS50011"/>
    </source>
</evidence>
<feature type="compositionally biased region" description="Polar residues" evidence="1">
    <location>
        <begin position="291"/>
        <end position="301"/>
    </location>
</feature>
<keyword evidence="4" id="KW-1185">Reference proteome</keyword>
<feature type="compositionally biased region" description="Basic residues" evidence="1">
    <location>
        <begin position="309"/>
        <end position="325"/>
    </location>
</feature>
<name>A0AAN8F5R6_TRICO</name>
<protein>
    <submittedName>
        <fullName evidence="3">Tau-tubulin kinase 1</fullName>
    </submittedName>
</protein>
<dbReference type="GO" id="GO:0005524">
    <property type="term" value="F:ATP binding"/>
    <property type="evidence" value="ECO:0007669"/>
    <property type="project" value="InterPro"/>
</dbReference>
<dbReference type="EMBL" id="WIXE01021913">
    <property type="protein sequence ID" value="KAK5967932.1"/>
    <property type="molecule type" value="Genomic_DNA"/>
</dbReference>
<dbReference type="AlphaFoldDB" id="A0AAN8F5R6"/>
<dbReference type="GO" id="GO:0004672">
    <property type="term" value="F:protein kinase activity"/>
    <property type="evidence" value="ECO:0007669"/>
    <property type="project" value="InterPro"/>
</dbReference>
<proteinExistence type="predicted"/>
<evidence type="ECO:0000313" key="3">
    <source>
        <dbReference type="EMBL" id="KAK5967932.1"/>
    </source>
</evidence>
<sequence>MHHYPAFQIYAMKTEMVDGDKRNLRLKIEVHVLTLCLNIDAPTRKQHFVELIDRGKKEKFKFLVMTLVGSTIDDIRRNILGRNYSKSTGMQLAQQTLQSLSDLHNIGYLHRDIKPQNFAIGLGEHEKTVYVLDFGIARKFTVGNTKQVKAPRLRVKFIGTIRFASRACHRCIEQGRKDDLEAWIYMVFDLIDYEDGIQWKRLPDKNQVVRYKDRFFALKLPKCYRIVPKEFRRLVHYVNSMNYAEEPDYVYMTHSLRSIARENNIDMDRKLDWIGKSSKDRIPSGDDSESSDNVKTGSSDSASEDSRVKVKRKSKSVKSPHKGRKGISSTQRSTVRFHLLRINLPFR</sequence>
<dbReference type="PROSITE" id="PS50011">
    <property type="entry name" value="PROTEIN_KINASE_DOM"/>
    <property type="match status" value="1"/>
</dbReference>
<keyword evidence="3" id="KW-0418">Kinase</keyword>
<keyword evidence="3" id="KW-0808">Transferase</keyword>
<dbReference type="SMART" id="SM00220">
    <property type="entry name" value="S_TKc"/>
    <property type="match status" value="1"/>
</dbReference>
<organism evidence="3 4">
    <name type="scientific">Trichostrongylus colubriformis</name>
    <name type="common">Black scour worm</name>
    <dbReference type="NCBI Taxonomy" id="6319"/>
    <lineage>
        <taxon>Eukaryota</taxon>
        <taxon>Metazoa</taxon>
        <taxon>Ecdysozoa</taxon>
        <taxon>Nematoda</taxon>
        <taxon>Chromadorea</taxon>
        <taxon>Rhabditida</taxon>
        <taxon>Rhabditina</taxon>
        <taxon>Rhabditomorpha</taxon>
        <taxon>Strongyloidea</taxon>
        <taxon>Trichostrongylidae</taxon>
        <taxon>Trichostrongylus</taxon>
    </lineage>
</organism>
<evidence type="ECO:0000313" key="4">
    <source>
        <dbReference type="Proteomes" id="UP001331761"/>
    </source>
</evidence>
<dbReference type="Proteomes" id="UP001331761">
    <property type="component" value="Unassembled WGS sequence"/>
</dbReference>
<dbReference type="InterPro" id="IPR011009">
    <property type="entry name" value="Kinase-like_dom_sf"/>
</dbReference>
<reference evidence="3 4" key="1">
    <citation type="submission" date="2019-10" db="EMBL/GenBank/DDBJ databases">
        <title>Assembly and Annotation for the nematode Trichostrongylus colubriformis.</title>
        <authorList>
            <person name="Martin J."/>
        </authorList>
    </citation>
    <scope>NUCLEOTIDE SEQUENCE [LARGE SCALE GENOMIC DNA]</scope>
    <source>
        <strain evidence="3">G859</strain>
        <tissue evidence="3">Whole worm</tissue>
    </source>
</reference>
<dbReference type="Pfam" id="PF00069">
    <property type="entry name" value="Pkinase"/>
    <property type="match status" value="1"/>
</dbReference>